<gene>
    <name evidence="3" type="ORF">FRX48_04977</name>
</gene>
<dbReference type="Proteomes" id="UP000324767">
    <property type="component" value="Unassembled WGS sequence"/>
</dbReference>
<feature type="compositionally biased region" description="Basic and acidic residues" evidence="1">
    <location>
        <begin position="101"/>
        <end position="122"/>
    </location>
</feature>
<feature type="compositionally biased region" description="Polar residues" evidence="1">
    <location>
        <begin position="140"/>
        <end position="151"/>
    </location>
</feature>
<dbReference type="Pfam" id="PF20233">
    <property type="entry name" value="DUF6590"/>
    <property type="match status" value="1"/>
</dbReference>
<feature type="compositionally biased region" description="Basic and acidic residues" evidence="1">
    <location>
        <begin position="18"/>
        <end position="29"/>
    </location>
</feature>
<reference evidence="3 4" key="1">
    <citation type="submission" date="2019-09" db="EMBL/GenBank/DDBJ databases">
        <title>The hologenome of the rock-dwelling lichen Lasallia pustulata.</title>
        <authorList>
            <person name="Greshake Tzovaras B."/>
            <person name="Segers F."/>
            <person name="Bicker A."/>
            <person name="Dal Grande F."/>
            <person name="Otte J."/>
            <person name="Hankeln T."/>
            <person name="Schmitt I."/>
            <person name="Ebersberger I."/>
        </authorList>
    </citation>
    <scope>NUCLEOTIDE SEQUENCE [LARGE SCALE GENOMIC DNA]</scope>
    <source>
        <strain evidence="3">A1-1</strain>
    </source>
</reference>
<name>A0A5M8PQ55_9LECA</name>
<dbReference type="InterPro" id="IPR046497">
    <property type="entry name" value="DUF6590"/>
</dbReference>
<organism evidence="3 4">
    <name type="scientific">Lasallia pustulata</name>
    <dbReference type="NCBI Taxonomy" id="136370"/>
    <lineage>
        <taxon>Eukaryota</taxon>
        <taxon>Fungi</taxon>
        <taxon>Dikarya</taxon>
        <taxon>Ascomycota</taxon>
        <taxon>Pezizomycotina</taxon>
        <taxon>Lecanoromycetes</taxon>
        <taxon>OSLEUM clade</taxon>
        <taxon>Umbilicariomycetidae</taxon>
        <taxon>Umbilicariales</taxon>
        <taxon>Umbilicariaceae</taxon>
        <taxon>Lasallia</taxon>
    </lineage>
</organism>
<accession>A0A5M8PQ55</accession>
<dbReference type="EMBL" id="VXIT01000007">
    <property type="protein sequence ID" value="KAA6411696.1"/>
    <property type="molecule type" value="Genomic_DNA"/>
</dbReference>
<feature type="domain" description="DUF6590" evidence="2">
    <location>
        <begin position="259"/>
        <end position="406"/>
    </location>
</feature>
<protein>
    <recommendedName>
        <fullName evidence="2">DUF6590 domain-containing protein</fullName>
    </recommendedName>
</protein>
<proteinExistence type="predicted"/>
<evidence type="ECO:0000313" key="4">
    <source>
        <dbReference type="Proteomes" id="UP000324767"/>
    </source>
</evidence>
<dbReference type="OrthoDB" id="3559580at2759"/>
<feature type="region of interest" description="Disordered" evidence="1">
    <location>
        <begin position="46"/>
        <end position="80"/>
    </location>
</feature>
<feature type="region of interest" description="Disordered" evidence="1">
    <location>
        <begin position="1"/>
        <end position="33"/>
    </location>
</feature>
<dbReference type="AlphaFoldDB" id="A0A5M8PQ55"/>
<evidence type="ECO:0000313" key="3">
    <source>
        <dbReference type="EMBL" id="KAA6411696.1"/>
    </source>
</evidence>
<sequence length="417" mass="46797">MANQPNSNELPYGWDGYDPTRRDWYRGQRDQTTGEWEYTWRSELYGTPRSASNENPLAISGTQSYPRAGDPEQPSYSAGANGYAYGTAITTGLESMPANLEEPRQPRGRGSERPHASRRGTDMRPNVTATQDRQRRPSAALTQPQIPQSNYRETPELFQTQLLAAQVGYSGSQGGFPQSAQGARQPPDRFGQWSQTQNGYYAGSTQAGISYPQYNLADGAFTQSLSAASVSEGVAGSSINELDYNQSQCKRIMPNPHLFFVVGKVFKMFHIDNAGDKIDPSGKDFTTVSHGEIAHHTFRRFIVVEECSREHFCHCLAITTYGGRGVTKPGVIQNSHTMVYTGQPPPRKLQGEEGMRKDPLEMMPCSPEHKLDPLSRVNLRRQYPIEHNWKVQEIGQIERRSIPKLLDYWRMTRGGNR</sequence>
<feature type="compositionally biased region" description="Polar residues" evidence="1">
    <location>
        <begin position="49"/>
        <end position="65"/>
    </location>
</feature>
<evidence type="ECO:0000259" key="2">
    <source>
        <dbReference type="Pfam" id="PF20233"/>
    </source>
</evidence>
<evidence type="ECO:0000256" key="1">
    <source>
        <dbReference type="SAM" id="MobiDB-lite"/>
    </source>
</evidence>
<dbReference type="PANTHER" id="PTHR35391">
    <property type="entry name" value="C2H2-TYPE DOMAIN-CONTAINING PROTEIN-RELATED"/>
    <property type="match status" value="1"/>
</dbReference>
<comment type="caution">
    <text evidence="3">The sequence shown here is derived from an EMBL/GenBank/DDBJ whole genome shotgun (WGS) entry which is preliminary data.</text>
</comment>
<feature type="region of interest" description="Disordered" evidence="1">
    <location>
        <begin position="94"/>
        <end position="151"/>
    </location>
</feature>
<dbReference type="PANTHER" id="PTHR35391:SF5">
    <property type="entry name" value="DUF6590 DOMAIN-CONTAINING PROTEIN"/>
    <property type="match status" value="1"/>
</dbReference>